<dbReference type="EMBL" id="KY684085">
    <property type="protein sequence ID" value="ARF09492.1"/>
    <property type="molecule type" value="Genomic_DNA"/>
</dbReference>
<organism evidence="1">
    <name type="scientific">Indivirus ILV1</name>
    <dbReference type="NCBI Taxonomy" id="1977633"/>
    <lineage>
        <taxon>Viruses</taxon>
        <taxon>Varidnaviria</taxon>
        <taxon>Bamfordvirae</taxon>
        <taxon>Nucleocytoviricota</taxon>
        <taxon>Megaviricetes</taxon>
        <taxon>Imitervirales</taxon>
        <taxon>Mimiviridae</taxon>
        <taxon>Klosneuvirinae</taxon>
        <taxon>Indivirus</taxon>
    </lineage>
</organism>
<protein>
    <submittedName>
        <fullName evidence="1">Uncharacterized protein</fullName>
    </submittedName>
</protein>
<accession>A0A1V0SCQ3</accession>
<name>A0A1V0SCQ3_9VIRU</name>
<proteinExistence type="predicted"/>
<evidence type="ECO:0000313" key="1">
    <source>
        <dbReference type="EMBL" id="ARF09492.1"/>
    </source>
</evidence>
<reference evidence="1" key="1">
    <citation type="journal article" date="2017" name="Science">
        <title>Giant viruses with an expanded complement of translation system components.</title>
        <authorList>
            <person name="Schulz F."/>
            <person name="Yutin N."/>
            <person name="Ivanova N.N."/>
            <person name="Ortega D.R."/>
            <person name="Lee T.K."/>
            <person name="Vierheilig J."/>
            <person name="Daims H."/>
            <person name="Horn M."/>
            <person name="Wagner M."/>
            <person name="Jensen G.J."/>
            <person name="Kyrpides N.C."/>
            <person name="Koonin E.V."/>
            <person name="Woyke T."/>
        </authorList>
    </citation>
    <scope>NUCLEOTIDE SEQUENCE</scope>
    <source>
        <strain evidence="1">ILV1</strain>
    </source>
</reference>
<sequence length="72" mass="7661">MHLQRNDVMQSVIPAVALDPHTTLQTGHVVGHGETNIDPSPDSLASLQVAQLGQAFPELGPLLVEKSILLVD</sequence>
<gene>
    <name evidence="1" type="ORF">Indivirus_1_115</name>
</gene>